<dbReference type="InterPro" id="IPR018062">
    <property type="entry name" value="HTH_AraC-typ_CS"/>
</dbReference>
<comment type="caution">
    <text evidence="5">The sequence shown here is derived from an EMBL/GenBank/DDBJ whole genome shotgun (WGS) entry which is preliminary data.</text>
</comment>
<dbReference type="InterPro" id="IPR050204">
    <property type="entry name" value="AraC_XylS_family_regulators"/>
</dbReference>
<keyword evidence="2" id="KW-0238">DNA-binding</keyword>
<dbReference type="PANTHER" id="PTHR46796:SF6">
    <property type="entry name" value="ARAC SUBFAMILY"/>
    <property type="match status" value="1"/>
</dbReference>
<dbReference type="PANTHER" id="PTHR46796">
    <property type="entry name" value="HTH-TYPE TRANSCRIPTIONAL ACTIVATOR RHAS-RELATED"/>
    <property type="match status" value="1"/>
</dbReference>
<feature type="domain" description="HTH araC/xylS-type" evidence="4">
    <location>
        <begin position="178"/>
        <end position="275"/>
    </location>
</feature>
<gene>
    <name evidence="5" type="ORF">GL279_16385</name>
</gene>
<keyword evidence="1" id="KW-0805">Transcription regulation</keyword>
<dbReference type="SMART" id="SM00342">
    <property type="entry name" value="HTH_ARAC"/>
    <property type="match status" value="1"/>
</dbReference>
<evidence type="ECO:0000259" key="4">
    <source>
        <dbReference type="PROSITE" id="PS01124"/>
    </source>
</evidence>
<dbReference type="OrthoDB" id="9793400at2"/>
<keyword evidence="3" id="KW-0804">Transcription</keyword>
<sequence length="278" mass="30020">MQRSIQDFLGGSANALCLARMDLGGGGTVTIWENHDDRVRYDGPAGHVFSLYLHGGEATRRVDHRPRAGHAGAICILPEGHDSTWQIGARFRFVHLALGDMSLRAAFARIHDRDARLLDLPELTFADQPALARPLAGLARAAMAGARIAAEAGVAELIAALGPRALRLSGGLSPHLMRRLTDWAEAHLDQPIRLAAMAELAGMSEFHFHRMFSLTAGCTPQGWITARRIDRARRLLAGPLPIAEIALACGFSGQSHLTRAFRAQTGLTPAAWRRALAA</sequence>
<evidence type="ECO:0000313" key="6">
    <source>
        <dbReference type="Proteomes" id="UP000442533"/>
    </source>
</evidence>
<dbReference type="GO" id="GO:0043565">
    <property type="term" value="F:sequence-specific DNA binding"/>
    <property type="evidence" value="ECO:0007669"/>
    <property type="project" value="InterPro"/>
</dbReference>
<reference evidence="5 6" key="1">
    <citation type="submission" date="2019-11" db="EMBL/GenBank/DDBJ databases">
        <authorList>
            <person name="Dong K."/>
        </authorList>
    </citation>
    <scope>NUCLEOTIDE SEQUENCE [LARGE SCALE GENOMIC DNA]</scope>
    <source>
        <strain evidence="5 6">JCM 17370</strain>
    </source>
</reference>
<dbReference type="RefSeq" id="WP_155065682.1">
    <property type="nucleotide sequence ID" value="NZ_WMIF01000030.1"/>
</dbReference>
<dbReference type="PROSITE" id="PS01124">
    <property type="entry name" value="HTH_ARAC_FAMILY_2"/>
    <property type="match status" value="1"/>
</dbReference>
<dbReference type="GO" id="GO:0003700">
    <property type="term" value="F:DNA-binding transcription factor activity"/>
    <property type="evidence" value="ECO:0007669"/>
    <property type="project" value="InterPro"/>
</dbReference>
<proteinExistence type="predicted"/>
<evidence type="ECO:0000256" key="1">
    <source>
        <dbReference type="ARBA" id="ARBA00023015"/>
    </source>
</evidence>
<organism evidence="5 6">
    <name type="scientific">Paracoccus limosus</name>
    <dbReference type="NCBI Taxonomy" id="913252"/>
    <lineage>
        <taxon>Bacteria</taxon>
        <taxon>Pseudomonadati</taxon>
        <taxon>Pseudomonadota</taxon>
        <taxon>Alphaproteobacteria</taxon>
        <taxon>Rhodobacterales</taxon>
        <taxon>Paracoccaceae</taxon>
        <taxon>Paracoccus</taxon>
    </lineage>
</organism>
<dbReference type="SUPFAM" id="SSF46689">
    <property type="entry name" value="Homeodomain-like"/>
    <property type="match status" value="2"/>
</dbReference>
<accession>A0A844HAX0</accession>
<keyword evidence="6" id="KW-1185">Reference proteome</keyword>
<protein>
    <submittedName>
        <fullName evidence="5">Helix-turn-helix domain-containing protein</fullName>
    </submittedName>
</protein>
<dbReference type="InterPro" id="IPR018060">
    <property type="entry name" value="HTH_AraC"/>
</dbReference>
<dbReference type="PROSITE" id="PS00041">
    <property type="entry name" value="HTH_ARAC_FAMILY_1"/>
    <property type="match status" value="1"/>
</dbReference>
<evidence type="ECO:0000256" key="3">
    <source>
        <dbReference type="ARBA" id="ARBA00023163"/>
    </source>
</evidence>
<evidence type="ECO:0000256" key="2">
    <source>
        <dbReference type="ARBA" id="ARBA00023125"/>
    </source>
</evidence>
<dbReference type="Pfam" id="PF12833">
    <property type="entry name" value="HTH_18"/>
    <property type="match status" value="1"/>
</dbReference>
<evidence type="ECO:0000313" key="5">
    <source>
        <dbReference type="EMBL" id="MTH36177.1"/>
    </source>
</evidence>
<name>A0A844HAX0_9RHOB</name>
<dbReference type="EMBL" id="WMIF01000030">
    <property type="protein sequence ID" value="MTH36177.1"/>
    <property type="molecule type" value="Genomic_DNA"/>
</dbReference>
<dbReference type="Proteomes" id="UP000442533">
    <property type="component" value="Unassembled WGS sequence"/>
</dbReference>
<dbReference type="InterPro" id="IPR009057">
    <property type="entry name" value="Homeodomain-like_sf"/>
</dbReference>
<dbReference type="AlphaFoldDB" id="A0A844HAX0"/>
<dbReference type="Gene3D" id="1.10.10.60">
    <property type="entry name" value="Homeodomain-like"/>
    <property type="match status" value="1"/>
</dbReference>